<proteinExistence type="predicted"/>
<reference evidence="3 4" key="1">
    <citation type="submission" date="2019-09" db="EMBL/GenBank/DDBJ databases">
        <title>Phages that infect the bacterial plant pathogen.</title>
        <authorList>
            <person name="Lightbourn L."/>
            <person name="Amarillas L."/>
            <person name="Estrada M."/>
            <person name="Leon R."/>
            <person name="Figueroa L."/>
        </authorList>
    </citation>
    <scope>NUCLEOTIDE SEQUENCE [LARGE SCALE GENOMIC DNA]</scope>
</reference>
<evidence type="ECO:0000259" key="1">
    <source>
        <dbReference type="Pfam" id="PF23844"/>
    </source>
</evidence>
<dbReference type="KEGG" id="vg:62680303"/>
<keyword evidence="3" id="KW-0675">Receptor</keyword>
<evidence type="ECO:0000313" key="4">
    <source>
        <dbReference type="Proteomes" id="UP000383418"/>
    </source>
</evidence>
<feature type="domain" description="Non-contractile tail sheath N-terminal" evidence="1">
    <location>
        <begin position="18"/>
        <end position="91"/>
    </location>
</feature>
<accession>A0A5Q2UAD2</accession>
<feature type="domain" description="Non-contractile tail sheath TIM barrel" evidence="2">
    <location>
        <begin position="337"/>
        <end position="382"/>
    </location>
</feature>
<dbReference type="GeneID" id="62680303"/>
<dbReference type="RefSeq" id="YP_009997785.1">
    <property type="nucleotide sequence ID" value="NC_052977.1"/>
</dbReference>
<dbReference type="Proteomes" id="UP000383418">
    <property type="component" value="Segment"/>
</dbReference>
<sequence>MTFILARNLPEKPFNTTINRFDPRYWTVDYNAEMVGVILPINDRSFRVPAQWRTNKDFLGVRWQSEDIYSHEYFRYGTDVNYRDTILAFRANPAEPHKFTCTITDIDFAHTYRLSPYVLNYVSGRYEPLDPEYNTNRTYPASVFWPESEWTEIPEDEMEYFKGRKDYIFILDFNDLRTSANYKGPLASPLNVSQISFDTVEWQSGLGRDATIFQMNQLQPNYMELLISGSIPGAKLTKGDQLQFTYKFYDPNIPWNNGIDSTDQTLVVDDWDGFGTGTLRVRGYGTFKGTLVSCDRLYSRFLQAVTPTAVTDSNKYFVDFKITGVRQTIQKKHYPQPVHSIHMTSGFDDNYPQTPQRQVQMVKDLGYRDFWNVYIGMSHYFSGRCGYRDAVTGEFIVMERSQSIYALFAGDQQLGGYFEKGLSPNRGTDTFRAELARLFDVTPGLIEPIKGTQRASAIDAMCRPVDVPETPYWWNLETNEPGPALKAAIAEVGTNRIPHVVVWGAGTLDLEAIRYPGSRPIQPTLERTMAATRAVWSYMRAHWKNPELPILIQNQNWAWTYTEATRQPGSPVYLSATVNSWGDFRAKGLLLNQNPAGVLLTIETFDPATHQPVLATAASGDRTHRGVLSNTVDIRQLYSTFGFLPAFWEFQYRNGDIASATWSGAPELDNDPVREVLPIGGGLNMAHHFDSYSGAGAARALVSANTLRDQAAVHRGWQLDENFPVDGTAGWAYFPVDANAEPEGKGWWNLNAGTPAQAALDLVARARATGRPVNHIVFGAGDKDIEFMRFQGNTDATRFQTCLAQLFDWFRAELGSGVTVWLQTLGKLFYHEDGGPWTELAIDEYYAYRNAQINVANLQPLTKIGSWVPQAWSTDVYVGTPDHTWMEYTAAYNHTIAAELGQAIAAGYDRMPDRPGWTYDTRITYFQGRKDTPGDSTATFIWSGKGTTYRVINTNVVTGAAISDTVVTASTFIFTEAEQRAVYGFAADNFNITVIDVTNGFEGTPFQWSGQILTPALPGAVNLDMVMDANEDITVTWGATSGTPAGQQWLVRYQGAKDYITTSLSQVISRADNIAVNGFVGRYCMITVYLRDAATGALTNPVSKDKNL</sequence>
<protein>
    <submittedName>
        <fullName evidence="3">Tail sheath and receptor binding protein</fullName>
    </submittedName>
</protein>
<dbReference type="InterPro" id="IPR057122">
    <property type="entry name" value="TIM-barrel_NCTSP"/>
</dbReference>
<dbReference type="Pfam" id="PF23844">
    <property type="entry name" value="NCTSP_N"/>
    <property type="match status" value="1"/>
</dbReference>
<evidence type="ECO:0000313" key="3">
    <source>
        <dbReference type="EMBL" id="QGH45002.1"/>
    </source>
</evidence>
<dbReference type="InterPro" id="IPR057102">
    <property type="entry name" value="NCTSP_N"/>
</dbReference>
<dbReference type="Pfam" id="PF23845">
    <property type="entry name" value="TIM-barrel_NCTSP"/>
    <property type="match status" value="1"/>
</dbReference>
<dbReference type="EMBL" id="MN478374">
    <property type="protein sequence ID" value="QGH45002.1"/>
    <property type="molecule type" value="Genomic_DNA"/>
</dbReference>
<organism evidence="3 4">
    <name type="scientific">Bacteriophage Phobos</name>
    <dbReference type="NCBI Taxonomy" id="2662138"/>
    <lineage>
        <taxon>Viruses</taxon>
        <taxon>Duplodnaviria</taxon>
        <taxon>Heunggongvirae</taxon>
        <taxon>Uroviricota</taxon>
        <taxon>Caudoviricetes</taxon>
        <taxon>Casjensviridae</taxon>
        <taxon>Phobosvirus</taxon>
        <taxon>Phobosvirus phobos</taxon>
    </lineage>
</organism>
<evidence type="ECO:0000259" key="2">
    <source>
        <dbReference type="Pfam" id="PF23845"/>
    </source>
</evidence>
<name>A0A5Q2UAD2_9CAUD</name>
<keyword evidence="4" id="KW-1185">Reference proteome</keyword>